<evidence type="ECO:0000313" key="4">
    <source>
        <dbReference type="Proteomes" id="UP001218218"/>
    </source>
</evidence>
<feature type="transmembrane region" description="Helical" evidence="1">
    <location>
        <begin position="12"/>
        <end position="33"/>
    </location>
</feature>
<dbReference type="InterPro" id="IPR045339">
    <property type="entry name" value="DUF6534"/>
</dbReference>
<evidence type="ECO:0000313" key="3">
    <source>
        <dbReference type="EMBL" id="KAJ7347615.1"/>
    </source>
</evidence>
<keyword evidence="1" id="KW-0812">Transmembrane</keyword>
<comment type="caution">
    <text evidence="3">The sequence shown here is derived from an EMBL/GenBank/DDBJ whole genome shotgun (WGS) entry which is preliminary data.</text>
</comment>
<feature type="transmembrane region" description="Helical" evidence="1">
    <location>
        <begin position="45"/>
        <end position="68"/>
    </location>
</feature>
<name>A0AAD7A1G7_9AGAR</name>
<proteinExistence type="predicted"/>
<feature type="transmembrane region" description="Helical" evidence="1">
    <location>
        <begin position="158"/>
        <end position="178"/>
    </location>
</feature>
<dbReference type="AlphaFoldDB" id="A0AAD7A1G7"/>
<keyword evidence="1" id="KW-0472">Membrane</keyword>
<protein>
    <recommendedName>
        <fullName evidence="2">DUF6534 domain-containing protein</fullName>
    </recommendedName>
</protein>
<dbReference type="Pfam" id="PF20152">
    <property type="entry name" value="DUF6534"/>
    <property type="match status" value="1"/>
</dbReference>
<feature type="transmembrane region" description="Helical" evidence="1">
    <location>
        <begin position="199"/>
        <end position="219"/>
    </location>
</feature>
<dbReference type="EMBL" id="JARIHO010000019">
    <property type="protein sequence ID" value="KAJ7347615.1"/>
    <property type="molecule type" value="Genomic_DNA"/>
</dbReference>
<reference evidence="3" key="1">
    <citation type="submission" date="2023-03" db="EMBL/GenBank/DDBJ databases">
        <title>Massive genome expansion in bonnet fungi (Mycena s.s.) driven by repeated elements and novel gene families across ecological guilds.</title>
        <authorList>
            <consortium name="Lawrence Berkeley National Laboratory"/>
            <person name="Harder C.B."/>
            <person name="Miyauchi S."/>
            <person name="Viragh M."/>
            <person name="Kuo A."/>
            <person name="Thoen E."/>
            <person name="Andreopoulos B."/>
            <person name="Lu D."/>
            <person name="Skrede I."/>
            <person name="Drula E."/>
            <person name="Henrissat B."/>
            <person name="Morin E."/>
            <person name="Kohler A."/>
            <person name="Barry K."/>
            <person name="LaButti K."/>
            <person name="Morin E."/>
            <person name="Salamov A."/>
            <person name="Lipzen A."/>
            <person name="Mereny Z."/>
            <person name="Hegedus B."/>
            <person name="Baldrian P."/>
            <person name="Stursova M."/>
            <person name="Weitz H."/>
            <person name="Taylor A."/>
            <person name="Grigoriev I.V."/>
            <person name="Nagy L.G."/>
            <person name="Martin F."/>
            <person name="Kauserud H."/>
        </authorList>
    </citation>
    <scope>NUCLEOTIDE SEQUENCE</scope>
    <source>
        <strain evidence="3">CBHHK002</strain>
    </source>
</reference>
<sequence>MAPLDSSNGALLIGVLVSTFFQGVLSVQAYIYYENFPEDPLSLKALVGFVWTLDFVHLVLISHAMYYYLVTNWGNVVVLGLTTIELDLHLVFLSVATITCQAYFLHRVWRFSNRNKLMTGVLATGCTSTLVLDLLLAAQTIAGKNSTNIAPSLRRESIAVFSTGGANDLAIALVLCWYMQRRKSEFDRTKFVLTRIIRFTVSTGLVTSLLALGTLAAYVGSPDTFIWLAMYVSLGRMYTNALLATLNSRRKLRTLLLAPPMGTTEIFGSALRSVGQGTIPDSPFHEEGAKWASIQGVIS</sequence>
<feature type="transmembrane region" description="Helical" evidence="1">
    <location>
        <begin position="88"/>
        <end position="105"/>
    </location>
</feature>
<feature type="domain" description="DUF6534" evidence="2">
    <location>
        <begin position="167"/>
        <end position="250"/>
    </location>
</feature>
<feature type="transmembrane region" description="Helical" evidence="1">
    <location>
        <begin position="225"/>
        <end position="246"/>
    </location>
</feature>
<keyword evidence="1" id="KW-1133">Transmembrane helix</keyword>
<keyword evidence="4" id="KW-1185">Reference proteome</keyword>
<feature type="transmembrane region" description="Helical" evidence="1">
    <location>
        <begin position="117"/>
        <end position="138"/>
    </location>
</feature>
<gene>
    <name evidence="3" type="ORF">DFH08DRAFT_868337</name>
</gene>
<accession>A0AAD7A1G7</accession>
<evidence type="ECO:0000259" key="2">
    <source>
        <dbReference type="Pfam" id="PF20152"/>
    </source>
</evidence>
<evidence type="ECO:0000256" key="1">
    <source>
        <dbReference type="SAM" id="Phobius"/>
    </source>
</evidence>
<organism evidence="3 4">
    <name type="scientific">Mycena albidolilacea</name>
    <dbReference type="NCBI Taxonomy" id="1033008"/>
    <lineage>
        <taxon>Eukaryota</taxon>
        <taxon>Fungi</taxon>
        <taxon>Dikarya</taxon>
        <taxon>Basidiomycota</taxon>
        <taxon>Agaricomycotina</taxon>
        <taxon>Agaricomycetes</taxon>
        <taxon>Agaricomycetidae</taxon>
        <taxon>Agaricales</taxon>
        <taxon>Marasmiineae</taxon>
        <taxon>Mycenaceae</taxon>
        <taxon>Mycena</taxon>
    </lineage>
</organism>
<dbReference type="PANTHER" id="PTHR40465:SF1">
    <property type="entry name" value="DUF6534 DOMAIN-CONTAINING PROTEIN"/>
    <property type="match status" value="1"/>
</dbReference>
<dbReference type="Proteomes" id="UP001218218">
    <property type="component" value="Unassembled WGS sequence"/>
</dbReference>
<dbReference type="PANTHER" id="PTHR40465">
    <property type="entry name" value="CHROMOSOME 1, WHOLE GENOME SHOTGUN SEQUENCE"/>
    <property type="match status" value="1"/>
</dbReference>